<evidence type="ECO:0000256" key="1">
    <source>
        <dbReference type="SAM" id="Phobius"/>
    </source>
</evidence>
<name>A0A0A9GN37_ARUDO</name>
<accession>A0A0A9GN37</accession>
<organism evidence="2">
    <name type="scientific">Arundo donax</name>
    <name type="common">Giant reed</name>
    <name type="synonym">Donax arundinaceus</name>
    <dbReference type="NCBI Taxonomy" id="35708"/>
    <lineage>
        <taxon>Eukaryota</taxon>
        <taxon>Viridiplantae</taxon>
        <taxon>Streptophyta</taxon>
        <taxon>Embryophyta</taxon>
        <taxon>Tracheophyta</taxon>
        <taxon>Spermatophyta</taxon>
        <taxon>Magnoliopsida</taxon>
        <taxon>Liliopsida</taxon>
        <taxon>Poales</taxon>
        <taxon>Poaceae</taxon>
        <taxon>PACMAD clade</taxon>
        <taxon>Arundinoideae</taxon>
        <taxon>Arundineae</taxon>
        <taxon>Arundo</taxon>
    </lineage>
</organism>
<protein>
    <submittedName>
        <fullName evidence="2">Uncharacterized protein</fullName>
    </submittedName>
</protein>
<keyword evidence="1" id="KW-0812">Transmembrane</keyword>
<evidence type="ECO:0000313" key="2">
    <source>
        <dbReference type="EMBL" id="JAE25907.1"/>
    </source>
</evidence>
<dbReference type="EMBL" id="GBRH01171989">
    <property type="protein sequence ID" value="JAE25907.1"/>
    <property type="molecule type" value="Transcribed_RNA"/>
</dbReference>
<keyword evidence="1" id="KW-1133">Transmembrane helix</keyword>
<proteinExistence type="predicted"/>
<reference evidence="2" key="2">
    <citation type="journal article" date="2015" name="Data Brief">
        <title>Shoot transcriptome of the giant reed, Arundo donax.</title>
        <authorList>
            <person name="Barrero R.A."/>
            <person name="Guerrero F.D."/>
            <person name="Moolhuijzen P."/>
            <person name="Goolsby J.A."/>
            <person name="Tidwell J."/>
            <person name="Bellgard S.E."/>
            <person name="Bellgard M.I."/>
        </authorList>
    </citation>
    <scope>NUCLEOTIDE SEQUENCE</scope>
    <source>
        <tissue evidence="2">Shoot tissue taken approximately 20 cm above the soil surface</tissue>
    </source>
</reference>
<feature type="transmembrane region" description="Helical" evidence="1">
    <location>
        <begin position="12"/>
        <end position="32"/>
    </location>
</feature>
<keyword evidence="1" id="KW-0472">Membrane</keyword>
<dbReference type="AlphaFoldDB" id="A0A0A9GN37"/>
<sequence>MDRNLQLLISFLLKMLGLCSLSLIETNLWLYIPFDWFLAL</sequence>
<reference evidence="2" key="1">
    <citation type="submission" date="2014-09" db="EMBL/GenBank/DDBJ databases">
        <authorList>
            <person name="Magalhaes I.L.F."/>
            <person name="Oliveira U."/>
            <person name="Santos F.R."/>
            <person name="Vidigal T.H.D.A."/>
            <person name="Brescovit A.D."/>
            <person name="Santos A.J."/>
        </authorList>
    </citation>
    <scope>NUCLEOTIDE SEQUENCE</scope>
    <source>
        <tissue evidence="2">Shoot tissue taken approximately 20 cm above the soil surface</tissue>
    </source>
</reference>